<proteinExistence type="predicted"/>
<dbReference type="RefSeq" id="WP_092744566.1">
    <property type="nucleotide sequence ID" value="NZ_FMZC01000009.1"/>
</dbReference>
<reference evidence="2 3" key="1">
    <citation type="submission" date="2016-10" db="EMBL/GenBank/DDBJ databases">
        <authorList>
            <person name="de Groot N.N."/>
        </authorList>
    </citation>
    <scope>NUCLEOTIDE SEQUENCE [LARGE SCALE GENOMIC DNA]</scope>
    <source>
        <strain evidence="2 3">DSM 16619</strain>
    </source>
</reference>
<keyword evidence="1" id="KW-0812">Transmembrane</keyword>
<keyword evidence="3" id="KW-1185">Reference proteome</keyword>
<feature type="transmembrane region" description="Helical" evidence="1">
    <location>
        <begin position="126"/>
        <end position="146"/>
    </location>
</feature>
<dbReference type="STRING" id="187868.SAMN05192589_109132"/>
<dbReference type="AlphaFoldDB" id="A0A1G6XY44"/>
<dbReference type="Pfam" id="PF06912">
    <property type="entry name" value="DUF1275"/>
    <property type="match status" value="1"/>
</dbReference>
<dbReference type="EMBL" id="FMZC01000009">
    <property type="protein sequence ID" value="SDD82325.1"/>
    <property type="molecule type" value="Genomic_DNA"/>
</dbReference>
<dbReference type="OrthoDB" id="270162at2"/>
<evidence type="ECO:0000313" key="3">
    <source>
        <dbReference type="Proteomes" id="UP000198781"/>
    </source>
</evidence>
<evidence type="ECO:0000256" key="1">
    <source>
        <dbReference type="SAM" id="Phobius"/>
    </source>
</evidence>
<name>A0A1G6XY44_9BURK</name>
<evidence type="ECO:0000313" key="2">
    <source>
        <dbReference type="EMBL" id="SDD82325.1"/>
    </source>
</evidence>
<organism evidence="2 3">
    <name type="scientific">Paracidovorax valerianellae</name>
    <dbReference type="NCBI Taxonomy" id="187868"/>
    <lineage>
        <taxon>Bacteria</taxon>
        <taxon>Pseudomonadati</taxon>
        <taxon>Pseudomonadota</taxon>
        <taxon>Betaproteobacteria</taxon>
        <taxon>Burkholderiales</taxon>
        <taxon>Comamonadaceae</taxon>
        <taxon>Paracidovorax</taxon>
    </lineage>
</organism>
<gene>
    <name evidence="2" type="ORF">SAMN05192589_109132</name>
</gene>
<dbReference type="InterPro" id="IPR010699">
    <property type="entry name" value="DUF1275"/>
</dbReference>
<sequence length="267" mass="28717">MRLLRHLTGRHRTPSTNRLLGLLLAFNAGAVNAGGFLVVHRYTSHMTGFLSTVADNLVLGNMALVLGAVGTLWAFMSGAGTTAILVNWARHHRLRSGFALPLLLEAVLLLVFGLLGAITLEWRTPFSVPLTVLLLAFLMGLQNAVVTKMSSAQIRTTHMTGVATDLGIEIGKMLYWNRSGTPPEAQVHANQARLKLFASLLAMFTVGGIVGAAGFKHVGFIWVVPLAAILLGLSLPPLAADFEHLAKFWRARRALARHTAQAEPPGP</sequence>
<accession>A0A1G6XY44</accession>
<dbReference type="Proteomes" id="UP000198781">
    <property type="component" value="Unassembled WGS sequence"/>
</dbReference>
<keyword evidence="1" id="KW-0472">Membrane</keyword>
<feature type="transmembrane region" description="Helical" evidence="1">
    <location>
        <begin position="196"/>
        <end position="214"/>
    </location>
</feature>
<feature type="transmembrane region" description="Helical" evidence="1">
    <location>
        <begin position="20"/>
        <end position="42"/>
    </location>
</feature>
<feature type="transmembrane region" description="Helical" evidence="1">
    <location>
        <begin position="62"/>
        <end position="86"/>
    </location>
</feature>
<dbReference type="PANTHER" id="PTHR37314">
    <property type="entry name" value="SLR0142 PROTEIN"/>
    <property type="match status" value="1"/>
</dbReference>
<feature type="transmembrane region" description="Helical" evidence="1">
    <location>
        <begin position="98"/>
        <end position="120"/>
    </location>
</feature>
<keyword evidence="1" id="KW-1133">Transmembrane helix</keyword>
<protein>
    <submittedName>
        <fullName evidence="2">Uncharacterized membrane protein YoaK, UPF0700 family</fullName>
    </submittedName>
</protein>
<dbReference type="PANTHER" id="PTHR37314:SF4">
    <property type="entry name" value="UPF0700 TRANSMEMBRANE PROTEIN YOAK"/>
    <property type="match status" value="1"/>
</dbReference>
<feature type="transmembrane region" description="Helical" evidence="1">
    <location>
        <begin position="220"/>
        <end position="240"/>
    </location>
</feature>